<dbReference type="InterPro" id="IPR010916">
    <property type="entry name" value="TonB_box_CS"/>
</dbReference>
<dbReference type="EMBL" id="JBHUOZ010000003">
    <property type="protein sequence ID" value="MFD2920461.1"/>
    <property type="molecule type" value="Genomic_DNA"/>
</dbReference>
<evidence type="ECO:0000313" key="2">
    <source>
        <dbReference type="Proteomes" id="UP001597511"/>
    </source>
</evidence>
<comment type="caution">
    <text evidence="1">The sequence shown here is derived from an EMBL/GenBank/DDBJ whole genome shotgun (WGS) entry which is preliminary data.</text>
</comment>
<evidence type="ECO:0008006" key="3">
    <source>
        <dbReference type="Google" id="ProtNLM"/>
    </source>
</evidence>
<reference evidence="2" key="1">
    <citation type="journal article" date="2019" name="Int. J. Syst. Evol. Microbiol.">
        <title>The Global Catalogue of Microorganisms (GCM) 10K type strain sequencing project: providing services to taxonomists for standard genome sequencing and annotation.</title>
        <authorList>
            <consortium name="The Broad Institute Genomics Platform"/>
            <consortium name="The Broad Institute Genome Sequencing Center for Infectious Disease"/>
            <person name="Wu L."/>
            <person name="Ma J."/>
        </authorList>
    </citation>
    <scope>NUCLEOTIDE SEQUENCE [LARGE SCALE GENOMIC DNA]</scope>
    <source>
        <strain evidence="2">KCTC 23299</strain>
    </source>
</reference>
<dbReference type="PROSITE" id="PS00430">
    <property type="entry name" value="TONB_DEPENDENT_REC_1"/>
    <property type="match status" value="1"/>
</dbReference>
<evidence type="ECO:0000313" key="1">
    <source>
        <dbReference type="EMBL" id="MFD2920461.1"/>
    </source>
</evidence>
<organism evidence="1 2">
    <name type="scientific">Terrimonas rubra</name>
    <dbReference type="NCBI Taxonomy" id="1035890"/>
    <lineage>
        <taxon>Bacteria</taxon>
        <taxon>Pseudomonadati</taxon>
        <taxon>Bacteroidota</taxon>
        <taxon>Chitinophagia</taxon>
        <taxon>Chitinophagales</taxon>
        <taxon>Chitinophagaceae</taxon>
        <taxon>Terrimonas</taxon>
    </lineage>
</organism>
<sequence>MNRILLYICSLLVISAATSCKKNDPITELGTTNGEFAATLRVSYNNTRPAIDDTLIVTASVSQRDDRFDKVVFSETVFETFGIDLQLLKGTAIKTKEETFSTLLITDTIKTKTPWKEVKRTQLDDYWVTVSNNYVIRGDYEVKKATGMYPNDATLIGKLPDNEFAVLKGILAYSITKDDYLSLFPGAPATHFTTSGTYALTPLGMENLRANLTKAALLPSVKSTVKIGLYSVKIDVDAITPTGATTSTTRTFDNNL</sequence>
<gene>
    <name evidence="1" type="ORF">ACFS6H_12110</name>
</gene>
<dbReference type="RefSeq" id="WP_386098853.1">
    <property type="nucleotide sequence ID" value="NZ_JBHUOZ010000003.1"/>
</dbReference>
<keyword evidence="2" id="KW-1185">Reference proteome</keyword>
<proteinExistence type="predicted"/>
<protein>
    <recommendedName>
        <fullName evidence="3">DUF4270 family protein</fullName>
    </recommendedName>
</protein>
<accession>A0ABW6A753</accession>
<dbReference type="PROSITE" id="PS51257">
    <property type="entry name" value="PROKAR_LIPOPROTEIN"/>
    <property type="match status" value="1"/>
</dbReference>
<name>A0ABW6A753_9BACT</name>
<dbReference type="Proteomes" id="UP001597511">
    <property type="component" value="Unassembled WGS sequence"/>
</dbReference>